<feature type="compositionally biased region" description="Polar residues" evidence="1">
    <location>
        <begin position="167"/>
        <end position="181"/>
    </location>
</feature>
<gene>
    <name evidence="2" type="ORF">BDP27DRAFT_1336210</name>
</gene>
<evidence type="ECO:0000256" key="1">
    <source>
        <dbReference type="SAM" id="MobiDB-lite"/>
    </source>
</evidence>
<dbReference type="AlphaFoldDB" id="A0A9P5PCP9"/>
<sequence length="451" mass="51047">MDSEGIELIKISQVINPEDVHRLREIIPEPHIPHQPFDWSPSAPYDGKLLRHVNVPLPPKVIITDLDQAAIKAQRRAGLILSHYVNDVLNFKADKSMEYLQGRHTEMISARTRGEELILTFANVSPNPFSVRIYTSDGKRVLSAFQLAAPSEMVKKNRQLTEANLMPSVSEQPGTPSSSTLKGYKSHSMPDNFRLNYAQATQRLLSLVPPERYDSKKRHAGQDKNLQTSNYTVHRGWNGQEERQGERCGTLHVIQGWCQTGHGGQYMSLSKSFTSNPQAYQAHDDWFQSSMQANVWLDALFEHEYPEWHAHLSKAHKAARWFQRDPGPHNGRVIIYHKHSSDHMDDGDLAPTAVCVVSGNYMGGFLDLLDIKTRLHYRPGAVVIGYFGRLWHVVTPHEDRPCTPSEDVVKHGLTPGRVATVSYFPATSFAQLHDKPEGWAKKTNWGRSKTE</sequence>
<dbReference type="OrthoDB" id="2658103at2759"/>
<protein>
    <submittedName>
        <fullName evidence="2">Uncharacterized protein</fullName>
    </submittedName>
</protein>
<evidence type="ECO:0000313" key="2">
    <source>
        <dbReference type="EMBL" id="KAF9062706.1"/>
    </source>
</evidence>
<keyword evidence="3" id="KW-1185">Reference proteome</keyword>
<dbReference type="Proteomes" id="UP000772434">
    <property type="component" value="Unassembled WGS sequence"/>
</dbReference>
<accession>A0A9P5PCP9</accession>
<feature type="region of interest" description="Disordered" evidence="1">
    <location>
        <begin position="165"/>
        <end position="185"/>
    </location>
</feature>
<reference evidence="2" key="1">
    <citation type="submission" date="2020-11" db="EMBL/GenBank/DDBJ databases">
        <authorList>
            <consortium name="DOE Joint Genome Institute"/>
            <person name="Ahrendt S."/>
            <person name="Riley R."/>
            <person name="Andreopoulos W."/>
            <person name="Labutti K."/>
            <person name="Pangilinan J."/>
            <person name="Ruiz-Duenas F.J."/>
            <person name="Barrasa J.M."/>
            <person name="Sanchez-Garcia M."/>
            <person name="Camarero S."/>
            <person name="Miyauchi S."/>
            <person name="Serrano A."/>
            <person name="Linde D."/>
            <person name="Babiker R."/>
            <person name="Drula E."/>
            <person name="Ayuso-Fernandez I."/>
            <person name="Pacheco R."/>
            <person name="Padilla G."/>
            <person name="Ferreira P."/>
            <person name="Barriuso J."/>
            <person name="Kellner H."/>
            <person name="Castanera R."/>
            <person name="Alfaro M."/>
            <person name="Ramirez L."/>
            <person name="Pisabarro A.G."/>
            <person name="Kuo A."/>
            <person name="Tritt A."/>
            <person name="Lipzen A."/>
            <person name="He G."/>
            <person name="Yan M."/>
            <person name="Ng V."/>
            <person name="Cullen D."/>
            <person name="Martin F."/>
            <person name="Rosso M.-N."/>
            <person name="Henrissat B."/>
            <person name="Hibbett D."/>
            <person name="Martinez A.T."/>
            <person name="Grigoriev I.V."/>
        </authorList>
    </citation>
    <scope>NUCLEOTIDE SEQUENCE</scope>
    <source>
        <strain evidence="2">AH 40177</strain>
    </source>
</reference>
<dbReference type="EMBL" id="JADNRY010000164">
    <property type="protein sequence ID" value="KAF9062706.1"/>
    <property type="molecule type" value="Genomic_DNA"/>
</dbReference>
<organism evidence="2 3">
    <name type="scientific">Rhodocollybia butyracea</name>
    <dbReference type="NCBI Taxonomy" id="206335"/>
    <lineage>
        <taxon>Eukaryota</taxon>
        <taxon>Fungi</taxon>
        <taxon>Dikarya</taxon>
        <taxon>Basidiomycota</taxon>
        <taxon>Agaricomycotina</taxon>
        <taxon>Agaricomycetes</taxon>
        <taxon>Agaricomycetidae</taxon>
        <taxon>Agaricales</taxon>
        <taxon>Marasmiineae</taxon>
        <taxon>Omphalotaceae</taxon>
        <taxon>Rhodocollybia</taxon>
    </lineage>
</organism>
<comment type="caution">
    <text evidence="2">The sequence shown here is derived from an EMBL/GenBank/DDBJ whole genome shotgun (WGS) entry which is preliminary data.</text>
</comment>
<evidence type="ECO:0000313" key="3">
    <source>
        <dbReference type="Proteomes" id="UP000772434"/>
    </source>
</evidence>
<name>A0A9P5PCP9_9AGAR</name>
<proteinExistence type="predicted"/>
<dbReference type="Gene3D" id="3.60.130.30">
    <property type="match status" value="1"/>
</dbReference>